<evidence type="ECO:0000313" key="12">
    <source>
        <dbReference type="EMBL" id="GFF21252.1"/>
    </source>
</evidence>
<protein>
    <recommendedName>
        <fullName evidence="4 11">tRNA (uracil-O(2)-)-methyltransferase</fullName>
        <ecNumber evidence="3 11">2.1.1.211</ecNumber>
    </recommendedName>
</protein>
<evidence type="ECO:0000256" key="2">
    <source>
        <dbReference type="ARBA" id="ARBA00009056"/>
    </source>
</evidence>
<dbReference type="Pfam" id="PF07757">
    <property type="entry name" value="AdoMet_MTase"/>
    <property type="match status" value="1"/>
</dbReference>
<accession>A0A5M3Z4R4</accession>
<dbReference type="Proteomes" id="UP000452235">
    <property type="component" value="Unassembled WGS sequence"/>
</dbReference>
<keyword evidence="6 11" id="KW-0489">Methyltransferase</keyword>
<gene>
    <name evidence="12" type="ORF">ATEIFO6365_0014018400</name>
</gene>
<dbReference type="GO" id="GO:0005737">
    <property type="term" value="C:cytoplasm"/>
    <property type="evidence" value="ECO:0007669"/>
    <property type="project" value="UniProtKB-SubCell"/>
</dbReference>
<evidence type="ECO:0000256" key="6">
    <source>
        <dbReference type="ARBA" id="ARBA00022603"/>
    </source>
</evidence>
<sequence>MGKARNKNPRNVAHLSGKPLAETIKASPAIITTTQEKWVTSQDLTEPGLPYVPEVMHALTLFLLGNINVNSSHLFRADILYDSMGLLKTPQQREHTFAQTGNGEAVAGPNVADFVEPLPARDIQGFTLTRTVVRRLIPRNPKLDRPMEQTCHFYEGIQAVLACSRGDATSFDEQSTETTFRRDLIVYSPHIKSKEDTPYYHPLLQALAYLYDYECGSSATEEKAGSGTLSLHFVLWPEEPIQNRLERTLHILLNNHIRLAGNTHLSEGQDEEDYNPNKDNIIPRHLVQDTYLRLKFKYAPDLCERWVESTDPGKHVFEDLAITAFLIELWRNMYGVVPADERSEDAQEKARKFPGFVDMACGNGLLVYVLLMEGYDGWGFDARRRRTWSIFPETVQERLKEQIYVPSPFVDAMTAAGLESDLHDLGVGFHSGMFPKDTFIISNHADELTPWTPLMAAQAHPDSPSPFIAIPCCSHSLSGARYRYPPPKAQSSSSVDDPQDGDEVGQDPQPASGDLKALRKAKQDALSETGFNKSMYGALTAKTMSITQEIGCEVEKTILRIPSTRNMGVIGGRRATTEKWRERAEATDSRDHTPKVDSEYIADQVMEVVHRECYREGGILAAAKIWVERAKGLHQKSGKAKERGH</sequence>
<evidence type="ECO:0000256" key="5">
    <source>
        <dbReference type="ARBA" id="ARBA00022490"/>
    </source>
</evidence>
<proteinExistence type="inferred from homology"/>
<evidence type="ECO:0000256" key="3">
    <source>
        <dbReference type="ARBA" id="ARBA00012795"/>
    </source>
</evidence>
<comment type="caution">
    <text evidence="12">The sequence shown here is derived from an EMBL/GenBank/DDBJ whole genome shotgun (WGS) entry which is preliminary data.</text>
</comment>
<evidence type="ECO:0000256" key="8">
    <source>
        <dbReference type="ARBA" id="ARBA00022691"/>
    </source>
</evidence>
<comment type="similarity">
    <text evidence="2 11">Belongs to the TRM44 family.</text>
</comment>
<dbReference type="PANTHER" id="PTHR21210:SF0">
    <property type="entry name" value="TRNA (URACIL-O(2)-)-METHYLTRANSFERASE-RELATED"/>
    <property type="match status" value="1"/>
</dbReference>
<dbReference type="GO" id="GO:0030488">
    <property type="term" value="P:tRNA methylation"/>
    <property type="evidence" value="ECO:0007669"/>
    <property type="project" value="UniProtKB-UniRule"/>
</dbReference>
<dbReference type="EC" id="2.1.1.211" evidence="3 11"/>
<evidence type="ECO:0000256" key="9">
    <source>
        <dbReference type="ARBA" id="ARBA00022694"/>
    </source>
</evidence>
<name>A0A5M3Z4R4_ASPTE</name>
<comment type="function">
    <text evidence="11">Adenosyl-L-methionine (AdoMet)-dependent tRNA (uracil-O(2)-)-methyltransferase.</text>
</comment>
<keyword evidence="5 11" id="KW-0963">Cytoplasm</keyword>
<dbReference type="InterPro" id="IPR011671">
    <property type="entry name" value="tRNA_uracil_MeTrfase"/>
</dbReference>
<keyword evidence="7 11" id="KW-0808">Transferase</keyword>
<organism evidence="12 13">
    <name type="scientific">Aspergillus terreus</name>
    <dbReference type="NCBI Taxonomy" id="33178"/>
    <lineage>
        <taxon>Eukaryota</taxon>
        <taxon>Fungi</taxon>
        <taxon>Dikarya</taxon>
        <taxon>Ascomycota</taxon>
        <taxon>Pezizomycotina</taxon>
        <taxon>Eurotiomycetes</taxon>
        <taxon>Eurotiomycetidae</taxon>
        <taxon>Eurotiales</taxon>
        <taxon>Aspergillaceae</taxon>
        <taxon>Aspergillus</taxon>
        <taxon>Aspergillus subgen. Circumdati</taxon>
    </lineage>
</organism>
<dbReference type="AlphaFoldDB" id="A0A5M3Z4R4"/>
<dbReference type="VEuPathDB" id="FungiDB:ATEG_07199"/>
<keyword evidence="9 11" id="KW-0819">tRNA processing</keyword>
<keyword evidence="13" id="KW-1185">Reference proteome</keyword>
<keyword evidence="8 11" id="KW-0949">S-adenosyl-L-methionine</keyword>
<dbReference type="GO" id="GO:0141101">
    <property type="term" value="F:tRNA(Ser) (uridine(44)-2'-O-)-methyltransferase activity"/>
    <property type="evidence" value="ECO:0007669"/>
    <property type="project" value="UniProtKB-EC"/>
</dbReference>
<comment type="catalytic activity">
    <reaction evidence="10 11">
        <text>uridine(44) in tRNA(Ser) + S-adenosyl-L-methionine = 2'-O-methyluridine(44) in tRNA(Ser) + S-adenosyl-L-homocysteine + H(+)</text>
        <dbReference type="Rhea" id="RHEA:43100"/>
        <dbReference type="Rhea" id="RHEA-COMP:10339"/>
        <dbReference type="Rhea" id="RHEA-COMP:10340"/>
        <dbReference type="ChEBI" id="CHEBI:15378"/>
        <dbReference type="ChEBI" id="CHEBI:57856"/>
        <dbReference type="ChEBI" id="CHEBI:59789"/>
        <dbReference type="ChEBI" id="CHEBI:65315"/>
        <dbReference type="ChEBI" id="CHEBI:74478"/>
        <dbReference type="EC" id="2.1.1.211"/>
    </reaction>
</comment>
<dbReference type="EMBL" id="BLJY01000014">
    <property type="protein sequence ID" value="GFF21252.1"/>
    <property type="molecule type" value="Genomic_DNA"/>
</dbReference>
<evidence type="ECO:0000256" key="1">
    <source>
        <dbReference type="ARBA" id="ARBA00004496"/>
    </source>
</evidence>
<evidence type="ECO:0000256" key="10">
    <source>
        <dbReference type="ARBA" id="ARBA00047957"/>
    </source>
</evidence>
<dbReference type="PANTHER" id="PTHR21210">
    <property type="entry name" value="TRNA (URACIL-O(2)-)-METHYLTRANSFERASE-RELATED"/>
    <property type="match status" value="1"/>
</dbReference>
<reference evidence="12 13" key="1">
    <citation type="submission" date="2020-01" db="EMBL/GenBank/DDBJ databases">
        <title>Aspergillus terreus IFO 6365 whole genome shotgun sequence.</title>
        <authorList>
            <person name="Kanamasa S."/>
            <person name="Takahashi H."/>
        </authorList>
    </citation>
    <scope>NUCLEOTIDE SEQUENCE [LARGE SCALE GENOMIC DNA]</scope>
    <source>
        <strain evidence="12 13">IFO 6365</strain>
    </source>
</reference>
<dbReference type="OrthoDB" id="10047021at2759"/>
<evidence type="ECO:0000256" key="4">
    <source>
        <dbReference type="ARBA" id="ARBA00017788"/>
    </source>
</evidence>
<evidence type="ECO:0000256" key="7">
    <source>
        <dbReference type="ARBA" id="ARBA00022679"/>
    </source>
</evidence>
<comment type="subcellular location">
    <subcellularLocation>
        <location evidence="1 11">Cytoplasm</location>
    </subcellularLocation>
</comment>
<evidence type="ECO:0000256" key="11">
    <source>
        <dbReference type="RuleBase" id="RU368004"/>
    </source>
</evidence>
<evidence type="ECO:0000313" key="13">
    <source>
        <dbReference type="Proteomes" id="UP000452235"/>
    </source>
</evidence>